<keyword evidence="3" id="KW-0032">Aminotransferase</keyword>
<dbReference type="PANTHER" id="PTHR43092">
    <property type="entry name" value="L-CYSTEINE DESULFHYDRASE"/>
    <property type="match status" value="1"/>
</dbReference>
<name>A0ABR1U714_9PEZI</name>
<feature type="region of interest" description="Disordered" evidence="2">
    <location>
        <begin position="255"/>
        <end position="279"/>
    </location>
</feature>
<protein>
    <submittedName>
        <fullName evidence="3">Aminotransferase</fullName>
    </submittedName>
</protein>
<feature type="compositionally biased region" description="Low complexity" evidence="2">
    <location>
        <begin position="18"/>
        <end position="45"/>
    </location>
</feature>
<dbReference type="GO" id="GO:0008483">
    <property type="term" value="F:transaminase activity"/>
    <property type="evidence" value="ECO:0007669"/>
    <property type="project" value="UniProtKB-KW"/>
</dbReference>
<dbReference type="PANTHER" id="PTHR43092:SF2">
    <property type="entry name" value="HERCYNYLCYSTEINE SULFOXIDE LYASE"/>
    <property type="match status" value="1"/>
</dbReference>
<keyword evidence="1" id="KW-0663">Pyridoxal phosphate</keyword>
<evidence type="ECO:0000256" key="2">
    <source>
        <dbReference type="SAM" id="MobiDB-lite"/>
    </source>
</evidence>
<sequence length="321" mass="34645">MRHAHFAFAPSYTPLNHGSSRPRPTRSSRSTSRGGSRGPAPSRPAYSCPDVDDLVFVPNATTGIDTVLQNLVWRAGDVVLCYEVIYGAVANGLEYPRDHARARGPRRARAAARGRRGPRARHGGRRARRQCYRGKRVRLAICDTIVSGPGARVPLERLVPALQAEGALVLWLFVPRGCAALVVRKEHQHLIRTTLPTSHGFKPRKPPKSGVVNAEDVGSDFVEMFSFTGTADTTNWLCVEAALKFREEVCGGEENIRATPTTSPSAAAPSPRSLRHRGMGCAGSSMRQCNFANVRMLLVMKGGVGDADDAALMAIPASTAT</sequence>
<evidence type="ECO:0000313" key="3">
    <source>
        <dbReference type="EMBL" id="KAK8054703.1"/>
    </source>
</evidence>
<keyword evidence="3" id="KW-0808">Transferase</keyword>
<gene>
    <name evidence="3" type="ORF">PG994_009770</name>
</gene>
<feature type="compositionally biased region" description="Low complexity" evidence="2">
    <location>
        <begin position="257"/>
        <end position="272"/>
    </location>
</feature>
<dbReference type="Gene3D" id="3.40.640.10">
    <property type="entry name" value="Type I PLP-dependent aspartate aminotransferase-like (Major domain)"/>
    <property type="match status" value="1"/>
</dbReference>
<feature type="region of interest" description="Disordered" evidence="2">
    <location>
        <begin position="100"/>
        <end position="127"/>
    </location>
</feature>
<keyword evidence="4" id="KW-1185">Reference proteome</keyword>
<feature type="region of interest" description="Disordered" evidence="2">
    <location>
        <begin position="9"/>
        <end position="45"/>
    </location>
</feature>
<proteinExistence type="predicted"/>
<organism evidence="3 4">
    <name type="scientific">Apiospora phragmitis</name>
    <dbReference type="NCBI Taxonomy" id="2905665"/>
    <lineage>
        <taxon>Eukaryota</taxon>
        <taxon>Fungi</taxon>
        <taxon>Dikarya</taxon>
        <taxon>Ascomycota</taxon>
        <taxon>Pezizomycotina</taxon>
        <taxon>Sordariomycetes</taxon>
        <taxon>Xylariomycetidae</taxon>
        <taxon>Amphisphaeriales</taxon>
        <taxon>Apiosporaceae</taxon>
        <taxon>Apiospora</taxon>
    </lineage>
</organism>
<accession>A0ABR1U714</accession>
<feature type="compositionally biased region" description="Basic residues" evidence="2">
    <location>
        <begin position="102"/>
        <end position="127"/>
    </location>
</feature>
<reference evidence="3 4" key="1">
    <citation type="submission" date="2023-01" db="EMBL/GenBank/DDBJ databases">
        <title>Analysis of 21 Apiospora genomes using comparative genomics revels a genus with tremendous synthesis potential of carbohydrate active enzymes and secondary metabolites.</title>
        <authorList>
            <person name="Sorensen T."/>
        </authorList>
    </citation>
    <scope>NUCLEOTIDE SEQUENCE [LARGE SCALE GENOMIC DNA]</scope>
    <source>
        <strain evidence="3 4">CBS 135458</strain>
    </source>
</reference>
<comment type="caution">
    <text evidence="3">The sequence shown here is derived from an EMBL/GenBank/DDBJ whole genome shotgun (WGS) entry which is preliminary data.</text>
</comment>
<dbReference type="SUPFAM" id="SSF53383">
    <property type="entry name" value="PLP-dependent transferases"/>
    <property type="match status" value="1"/>
</dbReference>
<dbReference type="InterPro" id="IPR015424">
    <property type="entry name" value="PyrdxlP-dep_Trfase"/>
</dbReference>
<evidence type="ECO:0000313" key="4">
    <source>
        <dbReference type="Proteomes" id="UP001480595"/>
    </source>
</evidence>
<evidence type="ECO:0000256" key="1">
    <source>
        <dbReference type="ARBA" id="ARBA00022898"/>
    </source>
</evidence>
<dbReference type="EMBL" id="JAQQWL010000010">
    <property type="protein sequence ID" value="KAK8054703.1"/>
    <property type="molecule type" value="Genomic_DNA"/>
</dbReference>
<dbReference type="RefSeq" id="XP_066713349.1">
    <property type="nucleotide sequence ID" value="XM_066861179.1"/>
</dbReference>
<dbReference type="GeneID" id="92094242"/>
<dbReference type="Proteomes" id="UP001480595">
    <property type="component" value="Unassembled WGS sequence"/>
</dbReference>
<dbReference type="InterPro" id="IPR015421">
    <property type="entry name" value="PyrdxlP-dep_Trfase_major"/>
</dbReference>